<evidence type="ECO:0000313" key="14">
    <source>
        <dbReference type="Proteomes" id="UP000332933"/>
    </source>
</evidence>
<evidence type="ECO:0000256" key="8">
    <source>
        <dbReference type="ARBA" id="ARBA00023034"/>
    </source>
</evidence>
<reference evidence="12" key="2">
    <citation type="submission" date="2019-06" db="EMBL/GenBank/DDBJ databases">
        <title>Genomics analysis of Aphanomyces spp. identifies a new class of oomycete effector associated with host adaptation.</title>
        <authorList>
            <person name="Gaulin E."/>
        </authorList>
    </citation>
    <scope>NUCLEOTIDE SEQUENCE</scope>
    <source>
        <strain evidence="12">CBS 578.67</strain>
    </source>
</reference>
<evidence type="ECO:0000256" key="9">
    <source>
        <dbReference type="ARBA" id="ARBA00023136"/>
    </source>
</evidence>
<evidence type="ECO:0000313" key="13">
    <source>
        <dbReference type="EMBL" id="VFT87644.1"/>
    </source>
</evidence>
<keyword evidence="4" id="KW-0808">Transferase</keyword>
<dbReference type="InterPro" id="IPR029044">
    <property type="entry name" value="Nucleotide-diphossugar_trans"/>
</dbReference>
<organism evidence="13 14">
    <name type="scientific">Aphanomyces stellatus</name>
    <dbReference type="NCBI Taxonomy" id="120398"/>
    <lineage>
        <taxon>Eukaryota</taxon>
        <taxon>Sar</taxon>
        <taxon>Stramenopiles</taxon>
        <taxon>Oomycota</taxon>
        <taxon>Saprolegniomycetes</taxon>
        <taxon>Saprolegniales</taxon>
        <taxon>Verrucalvaceae</taxon>
        <taxon>Aphanomyces</taxon>
    </lineage>
</organism>
<proteinExistence type="inferred from homology"/>
<feature type="transmembrane region" description="Helical" evidence="11">
    <location>
        <begin position="518"/>
        <end position="538"/>
    </location>
</feature>
<dbReference type="GO" id="GO:0000139">
    <property type="term" value="C:Golgi membrane"/>
    <property type="evidence" value="ECO:0007669"/>
    <property type="project" value="UniProtKB-SubCell"/>
</dbReference>
<keyword evidence="7 11" id="KW-1133">Transmembrane helix</keyword>
<reference evidence="13 14" key="1">
    <citation type="submission" date="2019-03" db="EMBL/GenBank/DDBJ databases">
        <authorList>
            <person name="Gaulin E."/>
            <person name="Dumas B."/>
        </authorList>
    </citation>
    <scope>NUCLEOTIDE SEQUENCE [LARGE SCALE GENOMIC DNA]</scope>
    <source>
        <strain evidence="13">CBS 568.67</strain>
    </source>
</reference>
<comment type="similarity">
    <text evidence="3">Belongs to the MNN1/MNT family.</text>
</comment>
<evidence type="ECO:0000256" key="5">
    <source>
        <dbReference type="ARBA" id="ARBA00022692"/>
    </source>
</evidence>
<keyword evidence="14" id="KW-1185">Reference proteome</keyword>
<keyword evidence="8" id="KW-0333">Golgi apparatus</keyword>
<sequence length="554" mass="62279">MLPPTSIKAIAVAASSSLPQRRLLRLFFSLLALPILLFLVWPFLHPRQSLPPLHGVPLDRVRALWTDDDFECLAWRAVDGCDPVASPRLPAQDLGCNATITKGMAGYCELRNQTSGEIFRVMASGCKSVRNLVTYTCNMARMFTDFSIHAAAAASSDDSPPLALAHDNSRGIVLSIYDTMLPSVYAIVHLLRRRHGCILPIELFYLADETNTSSPILTSLRADFDVELREITSPQERFETKTYAVFHSRFDQVLFLDCDNFPTRDPTYLFDSPAYLETGAVFWPDYWTHATSIFDMNRQSLLWQLVDMAPFGRFEQESAQLLIDRRRAARALPQLRFYNRHLSSTSPLGALKFLYGDKDMWRLAWHNTSTPFMMVETPPAIGGTYDGWLFCGLAMLQHDPDMPGHIAFVHSNAVKLTGDLDQTPVLTHVQTYAVAADPTLDWYALRNEGKFLFDTPSCWALNWQAPATITSVDNTVVGDLELQALRLANDAARLGRLDRHTASGQSALARLHDLAGVYFGWCLALVIVGVVVLVNKVYRDRERRRYHAVKQLAP</sequence>
<dbReference type="OrthoDB" id="430354at2759"/>
<comment type="subcellular location">
    <subcellularLocation>
        <location evidence="10">Endomembrane system</location>
        <topology evidence="10">Single-pass membrane protein</topology>
    </subcellularLocation>
    <subcellularLocation>
        <location evidence="1">Golgi apparatus membrane</location>
    </subcellularLocation>
    <subcellularLocation>
        <location evidence="2">Membrane</location>
        <topology evidence="2">Single-pass type II membrane protein</topology>
    </subcellularLocation>
</comment>
<protein>
    <submittedName>
        <fullName evidence="13">Aste57867_10774 protein</fullName>
    </submittedName>
</protein>
<feature type="transmembrane region" description="Helical" evidence="11">
    <location>
        <begin position="23"/>
        <end position="44"/>
    </location>
</feature>
<keyword evidence="5 11" id="KW-0812">Transmembrane</keyword>
<dbReference type="EMBL" id="VJMH01005228">
    <property type="protein sequence ID" value="KAF0698617.1"/>
    <property type="molecule type" value="Genomic_DNA"/>
</dbReference>
<dbReference type="PANTHER" id="PTHR31646:SF1">
    <property type="entry name" value="ALPHA-1,2-MANNOSYLTRANSFERASE MNN2"/>
    <property type="match status" value="1"/>
</dbReference>
<dbReference type="GO" id="GO:0046354">
    <property type="term" value="P:mannan biosynthetic process"/>
    <property type="evidence" value="ECO:0007669"/>
    <property type="project" value="TreeGrafter"/>
</dbReference>
<gene>
    <name evidence="13" type="primary">Aste57867_10774</name>
    <name evidence="12" type="ORF">As57867_010734</name>
    <name evidence="13" type="ORF">ASTE57867_10774</name>
</gene>
<evidence type="ECO:0000256" key="7">
    <source>
        <dbReference type="ARBA" id="ARBA00022989"/>
    </source>
</evidence>
<dbReference type="SUPFAM" id="SSF53448">
    <property type="entry name" value="Nucleotide-diphospho-sugar transferases"/>
    <property type="match status" value="1"/>
</dbReference>
<name>A0A485KR81_9STRA</name>
<keyword evidence="6" id="KW-0735">Signal-anchor</keyword>
<evidence type="ECO:0000256" key="2">
    <source>
        <dbReference type="ARBA" id="ARBA00004606"/>
    </source>
</evidence>
<dbReference type="Pfam" id="PF11051">
    <property type="entry name" value="Mannosyl_trans3"/>
    <property type="match status" value="1"/>
</dbReference>
<dbReference type="GO" id="GO:0000026">
    <property type="term" value="F:alpha-1,2-mannosyltransferase activity"/>
    <property type="evidence" value="ECO:0007669"/>
    <property type="project" value="TreeGrafter"/>
</dbReference>
<dbReference type="PANTHER" id="PTHR31646">
    <property type="entry name" value="ALPHA-1,2-MANNOSYLTRANSFERASE MNN2"/>
    <property type="match status" value="1"/>
</dbReference>
<keyword evidence="9 11" id="KW-0472">Membrane</keyword>
<dbReference type="AlphaFoldDB" id="A0A485KR81"/>
<dbReference type="EMBL" id="CAADRA010005249">
    <property type="protein sequence ID" value="VFT87644.1"/>
    <property type="molecule type" value="Genomic_DNA"/>
</dbReference>
<evidence type="ECO:0000256" key="3">
    <source>
        <dbReference type="ARBA" id="ARBA00009105"/>
    </source>
</evidence>
<evidence type="ECO:0000256" key="4">
    <source>
        <dbReference type="ARBA" id="ARBA00022679"/>
    </source>
</evidence>
<evidence type="ECO:0000256" key="10">
    <source>
        <dbReference type="ARBA" id="ARBA00037847"/>
    </source>
</evidence>
<evidence type="ECO:0000313" key="12">
    <source>
        <dbReference type="EMBL" id="KAF0698617.1"/>
    </source>
</evidence>
<accession>A0A485KR81</accession>
<dbReference type="Proteomes" id="UP000332933">
    <property type="component" value="Unassembled WGS sequence"/>
</dbReference>
<dbReference type="InterPro" id="IPR022751">
    <property type="entry name" value="Alpha_mannosyltransferase"/>
</dbReference>
<evidence type="ECO:0000256" key="6">
    <source>
        <dbReference type="ARBA" id="ARBA00022968"/>
    </source>
</evidence>
<evidence type="ECO:0000256" key="1">
    <source>
        <dbReference type="ARBA" id="ARBA00004394"/>
    </source>
</evidence>
<evidence type="ECO:0000256" key="11">
    <source>
        <dbReference type="SAM" id="Phobius"/>
    </source>
</evidence>
<dbReference type="Gene3D" id="3.90.550.10">
    <property type="entry name" value="Spore Coat Polysaccharide Biosynthesis Protein SpsA, Chain A"/>
    <property type="match status" value="1"/>
</dbReference>